<gene>
    <name evidence="1" type="ORF">Pmani_005444</name>
</gene>
<sequence length="71" mass="8019">MLRSRLVFQDLCGMRPGQLDSLRTSKTTKTTILNMEEENMTKEETGGLKVAQGEREVIKERGLWMECSGGL</sequence>
<dbReference type="Proteomes" id="UP001292094">
    <property type="component" value="Unassembled WGS sequence"/>
</dbReference>
<name>A0AAE1QCX5_9EUCA</name>
<dbReference type="AlphaFoldDB" id="A0AAE1QCX5"/>
<comment type="caution">
    <text evidence="1">The sequence shown here is derived from an EMBL/GenBank/DDBJ whole genome shotgun (WGS) entry which is preliminary data.</text>
</comment>
<organism evidence="1 2">
    <name type="scientific">Petrolisthes manimaculis</name>
    <dbReference type="NCBI Taxonomy" id="1843537"/>
    <lineage>
        <taxon>Eukaryota</taxon>
        <taxon>Metazoa</taxon>
        <taxon>Ecdysozoa</taxon>
        <taxon>Arthropoda</taxon>
        <taxon>Crustacea</taxon>
        <taxon>Multicrustacea</taxon>
        <taxon>Malacostraca</taxon>
        <taxon>Eumalacostraca</taxon>
        <taxon>Eucarida</taxon>
        <taxon>Decapoda</taxon>
        <taxon>Pleocyemata</taxon>
        <taxon>Anomura</taxon>
        <taxon>Galatheoidea</taxon>
        <taxon>Porcellanidae</taxon>
        <taxon>Petrolisthes</taxon>
    </lineage>
</organism>
<dbReference type="EMBL" id="JAWZYT010000404">
    <property type="protein sequence ID" value="KAK4323890.1"/>
    <property type="molecule type" value="Genomic_DNA"/>
</dbReference>
<protein>
    <submittedName>
        <fullName evidence="1">Uncharacterized protein</fullName>
    </submittedName>
</protein>
<reference evidence="1" key="1">
    <citation type="submission" date="2023-11" db="EMBL/GenBank/DDBJ databases">
        <title>Genome assemblies of two species of porcelain crab, Petrolisthes cinctipes and Petrolisthes manimaculis (Anomura: Porcellanidae).</title>
        <authorList>
            <person name="Angst P."/>
        </authorList>
    </citation>
    <scope>NUCLEOTIDE SEQUENCE</scope>
    <source>
        <strain evidence="1">PB745_02</strain>
        <tissue evidence="1">Gill</tissue>
    </source>
</reference>
<keyword evidence="2" id="KW-1185">Reference proteome</keyword>
<evidence type="ECO:0000313" key="1">
    <source>
        <dbReference type="EMBL" id="KAK4323890.1"/>
    </source>
</evidence>
<accession>A0AAE1QCX5</accession>
<proteinExistence type="predicted"/>
<evidence type="ECO:0000313" key="2">
    <source>
        <dbReference type="Proteomes" id="UP001292094"/>
    </source>
</evidence>